<dbReference type="AlphaFoldDB" id="A0A1I5PMW1"/>
<dbReference type="Proteomes" id="UP000183413">
    <property type="component" value="Unassembled WGS sequence"/>
</dbReference>
<evidence type="ECO:0000313" key="2">
    <source>
        <dbReference type="EMBL" id="SFP35438.1"/>
    </source>
</evidence>
<evidence type="ECO:0000313" key="3">
    <source>
        <dbReference type="Proteomes" id="UP000183413"/>
    </source>
</evidence>
<dbReference type="Pfam" id="PF13577">
    <property type="entry name" value="SnoaL_4"/>
    <property type="match status" value="1"/>
</dbReference>
<evidence type="ECO:0000259" key="1">
    <source>
        <dbReference type="Pfam" id="PF13577"/>
    </source>
</evidence>
<reference evidence="2 3" key="1">
    <citation type="submission" date="2016-10" db="EMBL/GenBank/DDBJ databases">
        <authorList>
            <person name="de Groot N.N."/>
        </authorList>
    </citation>
    <scope>NUCLEOTIDE SEQUENCE [LARGE SCALE GENOMIC DNA]</scope>
    <source>
        <strain evidence="2 3">DSM 43067</strain>
    </source>
</reference>
<dbReference type="Gene3D" id="3.10.450.50">
    <property type="match status" value="1"/>
</dbReference>
<dbReference type="EMBL" id="FOVH01000013">
    <property type="protein sequence ID" value="SFP35438.1"/>
    <property type="molecule type" value="Genomic_DNA"/>
</dbReference>
<keyword evidence="3" id="KW-1185">Reference proteome</keyword>
<dbReference type="InParanoid" id="A0A1I5PMW1"/>
<dbReference type="eggNOG" id="COG4319">
    <property type="taxonomic scope" value="Bacteria"/>
</dbReference>
<organism evidence="2 3">
    <name type="scientific">Actinomadura madurae</name>
    <dbReference type="NCBI Taxonomy" id="1993"/>
    <lineage>
        <taxon>Bacteria</taxon>
        <taxon>Bacillati</taxon>
        <taxon>Actinomycetota</taxon>
        <taxon>Actinomycetes</taxon>
        <taxon>Streptosporangiales</taxon>
        <taxon>Thermomonosporaceae</taxon>
        <taxon>Actinomadura</taxon>
    </lineage>
</organism>
<dbReference type="RefSeq" id="WP_021591630.1">
    <property type="nucleotide sequence ID" value="NZ_CP083237.1"/>
</dbReference>
<sequence length="151" mass="17268">MRDFAAIADRVEIEALRGEHVDAPMLGDYDRFASLFTEGAVWRIPFANIELAGRKEIRVGIERLQSAWDFWVQNSHSGTIQLDGDTASGREYVFEIGRQHDGRAVVMYGLFHDRYQRTPDGWKFTERILEPRYLDTTPLTGGPPQGSWDAH</sequence>
<dbReference type="InterPro" id="IPR032710">
    <property type="entry name" value="NTF2-like_dom_sf"/>
</dbReference>
<dbReference type="InterPro" id="IPR037401">
    <property type="entry name" value="SnoaL-like"/>
</dbReference>
<dbReference type="GeneID" id="99647447"/>
<accession>A0A1I5PMW1</accession>
<proteinExistence type="predicted"/>
<dbReference type="STRING" id="1993.SAMN04489713_113194"/>
<name>A0A1I5PMW1_9ACTN</name>
<dbReference type="SUPFAM" id="SSF54427">
    <property type="entry name" value="NTF2-like"/>
    <property type="match status" value="1"/>
</dbReference>
<protein>
    <submittedName>
        <fullName evidence="2">SnoaL-like domain-containing protein</fullName>
    </submittedName>
</protein>
<feature type="domain" description="SnoaL-like" evidence="1">
    <location>
        <begin position="8"/>
        <end position="127"/>
    </location>
</feature>
<gene>
    <name evidence="2" type="ORF">SAMN04489713_113194</name>
</gene>